<dbReference type="PANTHER" id="PTHR42973:SF39">
    <property type="entry name" value="FAD-BINDING PCMH-TYPE DOMAIN-CONTAINING PROTEIN"/>
    <property type="match status" value="1"/>
</dbReference>
<gene>
    <name evidence="7" type="ORF">FDA94_21290</name>
</gene>
<keyword evidence="8" id="KW-1185">Reference proteome</keyword>
<keyword evidence="5" id="KW-0560">Oxidoreductase</keyword>
<dbReference type="GO" id="GO:0016491">
    <property type="term" value="F:oxidoreductase activity"/>
    <property type="evidence" value="ECO:0007669"/>
    <property type="project" value="UniProtKB-KW"/>
</dbReference>
<dbReference type="OrthoDB" id="5169292at2"/>
<dbReference type="Pfam" id="PF01565">
    <property type="entry name" value="FAD_binding_4"/>
    <property type="match status" value="1"/>
</dbReference>
<dbReference type="GO" id="GO:0071949">
    <property type="term" value="F:FAD binding"/>
    <property type="evidence" value="ECO:0007669"/>
    <property type="project" value="InterPro"/>
</dbReference>
<dbReference type="InterPro" id="IPR016166">
    <property type="entry name" value="FAD-bd_PCMH"/>
</dbReference>
<evidence type="ECO:0000256" key="3">
    <source>
        <dbReference type="ARBA" id="ARBA00022630"/>
    </source>
</evidence>
<dbReference type="Gene3D" id="3.40.462.20">
    <property type="match status" value="1"/>
</dbReference>
<organism evidence="7 8">
    <name type="scientific">Herbidospora galbida</name>
    <dbReference type="NCBI Taxonomy" id="2575442"/>
    <lineage>
        <taxon>Bacteria</taxon>
        <taxon>Bacillati</taxon>
        <taxon>Actinomycetota</taxon>
        <taxon>Actinomycetes</taxon>
        <taxon>Streptosporangiales</taxon>
        <taxon>Streptosporangiaceae</taxon>
        <taxon>Herbidospora</taxon>
    </lineage>
</organism>
<comment type="similarity">
    <text evidence="2">Belongs to the oxygen-dependent FAD-linked oxidoreductase family.</text>
</comment>
<comment type="caution">
    <text evidence="7">The sequence shown here is derived from an EMBL/GenBank/DDBJ whole genome shotgun (WGS) entry which is preliminary data.</text>
</comment>
<dbReference type="PANTHER" id="PTHR42973">
    <property type="entry name" value="BINDING OXIDOREDUCTASE, PUTATIVE (AFU_ORTHOLOGUE AFUA_1G17690)-RELATED"/>
    <property type="match status" value="1"/>
</dbReference>
<dbReference type="InterPro" id="IPR006094">
    <property type="entry name" value="Oxid_FAD_bind_N"/>
</dbReference>
<name>A0A4U3MB39_9ACTN</name>
<evidence type="ECO:0000313" key="7">
    <source>
        <dbReference type="EMBL" id="TKK86368.1"/>
    </source>
</evidence>
<dbReference type="EMBL" id="SZQA01000021">
    <property type="protein sequence ID" value="TKK86368.1"/>
    <property type="molecule type" value="Genomic_DNA"/>
</dbReference>
<dbReference type="Gene3D" id="3.30.43.10">
    <property type="entry name" value="Uridine Diphospho-n-acetylenolpyruvylglucosamine Reductase, domain 2"/>
    <property type="match status" value="1"/>
</dbReference>
<proteinExistence type="inferred from homology"/>
<dbReference type="InterPro" id="IPR050416">
    <property type="entry name" value="FAD-linked_Oxidoreductase"/>
</dbReference>
<dbReference type="InterPro" id="IPR036318">
    <property type="entry name" value="FAD-bd_PCMH-like_sf"/>
</dbReference>
<dbReference type="AlphaFoldDB" id="A0A4U3MB39"/>
<evidence type="ECO:0000256" key="4">
    <source>
        <dbReference type="ARBA" id="ARBA00022827"/>
    </source>
</evidence>
<dbReference type="InterPro" id="IPR006093">
    <property type="entry name" value="Oxy_OxRdtase_FAD_BS"/>
</dbReference>
<comment type="cofactor">
    <cofactor evidence="1">
        <name>FAD</name>
        <dbReference type="ChEBI" id="CHEBI:57692"/>
    </cofactor>
</comment>
<dbReference type="Proteomes" id="UP000308705">
    <property type="component" value="Unassembled WGS sequence"/>
</dbReference>
<evidence type="ECO:0000256" key="1">
    <source>
        <dbReference type="ARBA" id="ARBA00001974"/>
    </source>
</evidence>
<evidence type="ECO:0000259" key="6">
    <source>
        <dbReference type="PROSITE" id="PS51387"/>
    </source>
</evidence>
<keyword evidence="4" id="KW-0274">FAD</keyword>
<evidence type="ECO:0000256" key="2">
    <source>
        <dbReference type="ARBA" id="ARBA00005466"/>
    </source>
</evidence>
<evidence type="ECO:0000256" key="5">
    <source>
        <dbReference type="ARBA" id="ARBA00023002"/>
    </source>
</evidence>
<dbReference type="InterPro" id="IPR012951">
    <property type="entry name" value="BBE"/>
</dbReference>
<accession>A0A4U3MB39</accession>
<dbReference type="InterPro" id="IPR016169">
    <property type="entry name" value="FAD-bd_PCMH_sub2"/>
</dbReference>
<dbReference type="SUPFAM" id="SSF56176">
    <property type="entry name" value="FAD-binding/transporter-associated domain-like"/>
    <property type="match status" value="1"/>
</dbReference>
<sequence length="454" mass="47946">MDRREFLSAAALAPFAGAAPDWAALDRTLKGRLVRPGDASYATAKRVFNVAFDNATPRAVAYCASAADVAACVGFARRHGLAVHPRSGGHSYAGWSTGSGLVVDVSQLKAVKLTGGLATVGAGAKLIDVYATLGRSGVSIPAGSCPTVGVAGLTLGGGIGVVARRYGLTIDVLKAVSLVTAGGKLITATAGSHPDLFWALRGGGGGNFGIATSFTYQTHPVQDVTVFTMRWPWSQAFAVVKKWQKWAPAAPDALWSNLHLSQDPGRSVSVTGLYLGSRSRCEALLKGFPPSTRTVKSLSYLQAMYFMAGCSTLEACHTGPRDRFSASSHFAYAEMSDATIRALIAQVGRAGRHTVLIDALGGAVGRVAPGATAFPHRKALFSLQYYAHFDGASAWVRSARDSMTPRLGRHAYVNYPDIALKDYKDQYYGANAARLAAVKKVYDPTGFFRHPQGV</sequence>
<evidence type="ECO:0000313" key="8">
    <source>
        <dbReference type="Proteomes" id="UP000308705"/>
    </source>
</evidence>
<feature type="domain" description="FAD-binding PCMH-type" evidence="6">
    <location>
        <begin position="52"/>
        <end position="221"/>
    </location>
</feature>
<dbReference type="Gene3D" id="3.30.465.10">
    <property type="match status" value="1"/>
</dbReference>
<keyword evidence="3" id="KW-0285">Flavoprotein</keyword>
<protein>
    <submittedName>
        <fullName evidence="7">FAD-binding oxidoreductase</fullName>
    </submittedName>
</protein>
<dbReference type="Pfam" id="PF08031">
    <property type="entry name" value="BBE"/>
    <property type="match status" value="1"/>
</dbReference>
<dbReference type="PROSITE" id="PS51387">
    <property type="entry name" value="FAD_PCMH"/>
    <property type="match status" value="1"/>
</dbReference>
<dbReference type="PROSITE" id="PS00862">
    <property type="entry name" value="OX2_COVAL_FAD"/>
    <property type="match status" value="1"/>
</dbReference>
<reference evidence="7 8" key="1">
    <citation type="submission" date="2019-04" db="EMBL/GenBank/DDBJ databases">
        <title>Herbidospora sp. NEAU-GS14.nov., a novel actinomycete isolated from soil.</title>
        <authorList>
            <person name="Han L."/>
        </authorList>
    </citation>
    <scope>NUCLEOTIDE SEQUENCE [LARGE SCALE GENOMIC DNA]</scope>
    <source>
        <strain evidence="7 8">NEAU-GS14</strain>
    </source>
</reference>
<dbReference type="RefSeq" id="WP_137248848.1">
    <property type="nucleotide sequence ID" value="NZ_SZQA01000021.1"/>
</dbReference>
<dbReference type="InterPro" id="IPR016167">
    <property type="entry name" value="FAD-bd_PCMH_sub1"/>
</dbReference>